<dbReference type="SUPFAM" id="SSF46785">
    <property type="entry name" value="Winged helix' DNA-binding domain"/>
    <property type="match status" value="1"/>
</dbReference>
<dbReference type="InterPro" id="IPR043129">
    <property type="entry name" value="ATPase_NBD"/>
</dbReference>
<dbReference type="Proteomes" id="UP000651482">
    <property type="component" value="Unassembled WGS sequence"/>
</dbReference>
<organism evidence="4 5">
    <name type="scientific">Yeguia hominis</name>
    <dbReference type="NCBI Taxonomy" id="2763662"/>
    <lineage>
        <taxon>Bacteria</taxon>
        <taxon>Bacillati</taxon>
        <taxon>Bacillota</taxon>
        <taxon>Clostridia</taxon>
        <taxon>Eubacteriales</taxon>
        <taxon>Yeguiaceae</taxon>
        <taxon>Yeguia</taxon>
    </lineage>
</organism>
<dbReference type="Gene3D" id="1.10.10.10">
    <property type="entry name" value="Winged helix-like DNA-binding domain superfamily/Winged helix DNA-binding domain"/>
    <property type="match status" value="1"/>
</dbReference>
<gene>
    <name evidence="4" type="ORF">IAG03_06335</name>
</gene>
<evidence type="ECO:0000313" key="4">
    <source>
        <dbReference type="EMBL" id="MBC8533629.1"/>
    </source>
</evidence>
<comment type="function">
    <text evidence="1">Transcriptional repressor of xylose-utilizing enzymes.</text>
</comment>
<dbReference type="AlphaFoldDB" id="A0A926HRC1"/>
<dbReference type="InterPro" id="IPR000600">
    <property type="entry name" value="ROK"/>
</dbReference>
<evidence type="ECO:0000256" key="1">
    <source>
        <dbReference type="ARBA" id="ARBA00002486"/>
    </source>
</evidence>
<dbReference type="SUPFAM" id="SSF53067">
    <property type="entry name" value="Actin-like ATPase domain"/>
    <property type="match status" value="1"/>
</dbReference>
<dbReference type="InterPro" id="IPR036390">
    <property type="entry name" value="WH_DNA-bd_sf"/>
</dbReference>
<evidence type="ECO:0000256" key="2">
    <source>
        <dbReference type="ARBA" id="ARBA00006479"/>
    </source>
</evidence>
<evidence type="ECO:0000313" key="5">
    <source>
        <dbReference type="Proteomes" id="UP000651482"/>
    </source>
</evidence>
<dbReference type="RefSeq" id="WP_249319178.1">
    <property type="nucleotide sequence ID" value="NZ_JACRSN010000007.1"/>
</dbReference>
<proteinExistence type="inferred from homology"/>
<dbReference type="EMBL" id="JACRSN010000007">
    <property type="protein sequence ID" value="MBC8533629.1"/>
    <property type="molecule type" value="Genomic_DNA"/>
</dbReference>
<keyword evidence="3" id="KW-0859">Xylose metabolism</keyword>
<reference evidence="4" key="1">
    <citation type="submission" date="2020-08" db="EMBL/GenBank/DDBJ databases">
        <title>Genome public.</title>
        <authorList>
            <person name="Liu C."/>
            <person name="Sun Q."/>
        </authorList>
    </citation>
    <scope>NUCLEOTIDE SEQUENCE</scope>
    <source>
        <strain evidence="4">NSJ-40</strain>
    </source>
</reference>
<name>A0A926HRC1_9FIRM</name>
<keyword evidence="5" id="KW-1185">Reference proteome</keyword>
<dbReference type="PANTHER" id="PTHR18964:SF149">
    <property type="entry name" value="BIFUNCTIONAL UDP-N-ACETYLGLUCOSAMINE 2-EPIMERASE_N-ACETYLMANNOSAMINE KINASE"/>
    <property type="match status" value="1"/>
</dbReference>
<dbReference type="PANTHER" id="PTHR18964">
    <property type="entry name" value="ROK (REPRESSOR, ORF, KINASE) FAMILY"/>
    <property type="match status" value="1"/>
</dbReference>
<accession>A0A926HRC1</accession>
<dbReference type="Gene3D" id="3.30.420.40">
    <property type="match status" value="2"/>
</dbReference>
<dbReference type="Pfam" id="PF00480">
    <property type="entry name" value="ROK"/>
    <property type="match status" value="1"/>
</dbReference>
<comment type="similarity">
    <text evidence="2">Belongs to the ROK (NagC/XylR) family.</text>
</comment>
<sequence>MKKKAIQASQGNRAKVVSCFTNRRPLTQEDVIWTTKLSRPTVVEIIKGLIADGVIHKIGTRSSTGGRSPYLYGLTDDLYYSIGIDFDYPRLTVGILNLSCEVLLENTVFLASNLLPADILQCMFEKIDSLIARFDCNKDQYIGICISIPGLINETSGVSIQLERISGWENINLKEFFEQHFGIATYVKNDINMVAQLIYETKQNLPEDFLFIGNRTGIGMAIMQKGEPYLGIKGNAGFLGHVTINMDGDLCNCGKRGCLESIAGENAILLQYKKLTGNHIQTENAYSTLTQLSDMGDQNAQIVLTRASRALAISVANMVKIFEIPTVILDGWKLAVIEPYRQIFETTLRENLFENISYDLNLIYSRSNPTDVIHACGSSVVKHYIQKRYEIL</sequence>
<protein>
    <submittedName>
        <fullName evidence="4">ROK family protein</fullName>
    </submittedName>
</protein>
<comment type="caution">
    <text evidence="4">The sequence shown here is derived from an EMBL/GenBank/DDBJ whole genome shotgun (WGS) entry which is preliminary data.</text>
</comment>
<dbReference type="InterPro" id="IPR036388">
    <property type="entry name" value="WH-like_DNA-bd_sf"/>
</dbReference>
<evidence type="ECO:0000256" key="3">
    <source>
        <dbReference type="ARBA" id="ARBA00022629"/>
    </source>
</evidence>
<dbReference type="GO" id="GO:0042732">
    <property type="term" value="P:D-xylose metabolic process"/>
    <property type="evidence" value="ECO:0007669"/>
    <property type="project" value="UniProtKB-KW"/>
</dbReference>
<keyword evidence="3" id="KW-0119">Carbohydrate metabolism</keyword>